<dbReference type="Gene3D" id="1.10.20.10">
    <property type="entry name" value="Histone, subunit A"/>
    <property type="match status" value="1"/>
</dbReference>
<proteinExistence type="inferred from homology"/>
<evidence type="ECO:0000313" key="8">
    <source>
        <dbReference type="EMBL" id="TGZ83097.1"/>
    </source>
</evidence>
<evidence type="ECO:0000256" key="5">
    <source>
        <dbReference type="ARBA" id="ARBA00023242"/>
    </source>
</evidence>
<dbReference type="PANTHER" id="PTHR11380:SF16">
    <property type="entry name" value="TRANSCRIPTION INITIATION PROTEIN SPT3 HOMOLOG"/>
    <property type="match status" value="1"/>
</dbReference>
<name>A0A4S2N210_9PEZI</name>
<dbReference type="FunCoup" id="A0A4S2N210">
    <property type="interactions" value="937"/>
</dbReference>
<comment type="similarity">
    <text evidence="6">Belongs to the SPT3 family.</text>
</comment>
<dbReference type="GO" id="GO:0000124">
    <property type="term" value="C:SAGA complex"/>
    <property type="evidence" value="ECO:0007669"/>
    <property type="project" value="TreeGrafter"/>
</dbReference>
<evidence type="ECO:0000256" key="6">
    <source>
        <dbReference type="ARBA" id="ARBA00061274"/>
    </source>
</evidence>
<dbReference type="PANTHER" id="PTHR11380">
    <property type="entry name" value="TRANSCRIPTION INITIATION FACTOR TFIID/SUPT3-RELATED"/>
    <property type="match status" value="1"/>
</dbReference>
<keyword evidence="3" id="KW-0010">Activator</keyword>
<dbReference type="InterPro" id="IPR009072">
    <property type="entry name" value="Histone-fold"/>
</dbReference>
<evidence type="ECO:0000256" key="7">
    <source>
        <dbReference type="SAM" id="MobiDB-lite"/>
    </source>
</evidence>
<dbReference type="FunFam" id="1.10.20.10:FF:000023">
    <property type="entry name" value="transcription initiation protein SPT3 homolog"/>
    <property type="match status" value="1"/>
</dbReference>
<keyword evidence="4" id="KW-0804">Transcription</keyword>
<dbReference type="GO" id="GO:0003712">
    <property type="term" value="F:transcription coregulator activity"/>
    <property type="evidence" value="ECO:0007669"/>
    <property type="project" value="TreeGrafter"/>
</dbReference>
<dbReference type="GO" id="GO:0046982">
    <property type="term" value="F:protein heterodimerization activity"/>
    <property type="evidence" value="ECO:0007669"/>
    <property type="project" value="InterPro"/>
</dbReference>
<evidence type="ECO:0000256" key="2">
    <source>
        <dbReference type="ARBA" id="ARBA00023015"/>
    </source>
</evidence>
<evidence type="ECO:0000313" key="9">
    <source>
        <dbReference type="Proteomes" id="UP000298138"/>
    </source>
</evidence>
<keyword evidence="5" id="KW-0539">Nucleus</keyword>
<dbReference type="Proteomes" id="UP000298138">
    <property type="component" value="Unassembled WGS sequence"/>
</dbReference>
<organism evidence="8 9">
    <name type="scientific">Ascodesmis nigricans</name>
    <dbReference type="NCBI Taxonomy" id="341454"/>
    <lineage>
        <taxon>Eukaryota</taxon>
        <taxon>Fungi</taxon>
        <taxon>Dikarya</taxon>
        <taxon>Ascomycota</taxon>
        <taxon>Pezizomycotina</taxon>
        <taxon>Pezizomycetes</taxon>
        <taxon>Pezizales</taxon>
        <taxon>Ascodesmidaceae</taxon>
        <taxon>Ascodesmis</taxon>
    </lineage>
</organism>
<accession>A0A4S2N210</accession>
<dbReference type="OrthoDB" id="66982at2759"/>
<dbReference type="Pfam" id="PF02269">
    <property type="entry name" value="TFIID-18kDa"/>
    <property type="match status" value="1"/>
</dbReference>
<dbReference type="SUPFAM" id="SSF47113">
    <property type="entry name" value="Histone-fold"/>
    <property type="match status" value="2"/>
</dbReference>
<dbReference type="AlphaFoldDB" id="A0A4S2N210"/>
<evidence type="ECO:0000256" key="3">
    <source>
        <dbReference type="ARBA" id="ARBA00023159"/>
    </source>
</evidence>
<protein>
    <submittedName>
        <fullName evidence="8">TFIID-18kDa-domain-containing protein</fullName>
    </submittedName>
</protein>
<feature type="region of interest" description="Disordered" evidence="7">
    <location>
        <begin position="92"/>
        <end position="124"/>
    </location>
</feature>
<sequence length="317" mass="36006">MAEKDKFKYRVEIQQMMFVSGETGEPSPETTGIIEEIVRGQVIEMLLQCTQLAARRGSRSISTDDLIFLIRHDKAKVSRLRTYLSWKDVRKTAKDQDPAGGGAAADPSELMDEVAGSGAAPAGPQMMMKQKKTKIGLPWEVASYFSESAPEREDDEDEDEVEANAATLQRLKNADERTRHMTKDEYVHWSECRQASFTFRKAKRFREWAGFGTVTEAKPNDDIVDILGFLTFEIVQTLTEEALKVKEQEDKLKASNAGRESRKRKREQFLFHAQESRTPIEARHVAEAFRRLQAPKPKSRAMRNFSGGVMKTRLSLV</sequence>
<evidence type="ECO:0000256" key="4">
    <source>
        <dbReference type="ARBA" id="ARBA00023163"/>
    </source>
</evidence>
<dbReference type="EMBL" id="ML220114">
    <property type="protein sequence ID" value="TGZ83097.1"/>
    <property type="molecule type" value="Genomic_DNA"/>
</dbReference>
<dbReference type="InterPro" id="IPR003195">
    <property type="entry name" value="TFIID_TAF13"/>
</dbReference>
<keyword evidence="9" id="KW-1185">Reference proteome</keyword>
<dbReference type="InParanoid" id="A0A4S2N210"/>
<dbReference type="GO" id="GO:0006366">
    <property type="term" value="P:transcription by RNA polymerase II"/>
    <property type="evidence" value="ECO:0007669"/>
    <property type="project" value="InterPro"/>
</dbReference>
<dbReference type="CDD" id="cd22926">
    <property type="entry name" value="HFD_SPT3"/>
    <property type="match status" value="1"/>
</dbReference>
<comment type="subcellular location">
    <subcellularLocation>
        <location evidence="1">Nucleus</location>
    </subcellularLocation>
</comment>
<evidence type="ECO:0000256" key="1">
    <source>
        <dbReference type="ARBA" id="ARBA00004123"/>
    </source>
</evidence>
<dbReference type="STRING" id="341454.A0A4S2N210"/>
<reference evidence="8 9" key="1">
    <citation type="submission" date="2019-04" db="EMBL/GenBank/DDBJ databases">
        <title>Comparative genomics and transcriptomics to analyze fruiting body development in filamentous ascomycetes.</title>
        <authorList>
            <consortium name="DOE Joint Genome Institute"/>
            <person name="Lutkenhaus R."/>
            <person name="Traeger S."/>
            <person name="Breuer J."/>
            <person name="Kuo A."/>
            <person name="Lipzen A."/>
            <person name="Pangilinan J."/>
            <person name="Dilworth D."/>
            <person name="Sandor L."/>
            <person name="Poggeler S."/>
            <person name="Barry K."/>
            <person name="Grigoriev I.V."/>
            <person name="Nowrousian M."/>
        </authorList>
    </citation>
    <scope>NUCLEOTIDE SEQUENCE [LARGE SCALE GENOMIC DNA]</scope>
    <source>
        <strain evidence="8 9">CBS 389.68</strain>
    </source>
</reference>
<gene>
    <name evidence="8" type="ORF">EX30DRAFT_339328</name>
</gene>
<keyword evidence="2" id="KW-0805">Transcription regulation</keyword>
<dbReference type="GO" id="GO:0006357">
    <property type="term" value="P:regulation of transcription by RNA polymerase II"/>
    <property type="evidence" value="ECO:0007669"/>
    <property type="project" value="UniProtKB-ARBA"/>
</dbReference>
<dbReference type="GO" id="GO:0005634">
    <property type="term" value="C:nucleus"/>
    <property type="evidence" value="ECO:0007669"/>
    <property type="project" value="UniProtKB-SubCell"/>
</dbReference>